<dbReference type="OrthoDB" id="3429251at2"/>
<reference evidence="2" key="1">
    <citation type="submission" date="2021-04" db="EMBL/GenBank/DDBJ databases">
        <title>Dactylosporangium aurantiacum NRRL B-8018 full assembly.</title>
        <authorList>
            <person name="Hartkoorn R.C."/>
            <person name="Beaudoing E."/>
            <person name="Hot D."/>
        </authorList>
    </citation>
    <scope>NUCLEOTIDE SEQUENCE</scope>
    <source>
        <strain evidence="2">NRRL B-8018</strain>
    </source>
</reference>
<accession>A0A9Q9IC50</accession>
<evidence type="ECO:0000313" key="3">
    <source>
        <dbReference type="Proteomes" id="UP001058003"/>
    </source>
</evidence>
<keyword evidence="3" id="KW-1185">Reference proteome</keyword>
<dbReference type="AlphaFoldDB" id="A0A9Q9IC50"/>
<protein>
    <submittedName>
        <fullName evidence="2">Uncharacterized protein</fullName>
    </submittedName>
</protein>
<feature type="transmembrane region" description="Helical" evidence="1">
    <location>
        <begin position="166"/>
        <end position="189"/>
    </location>
</feature>
<keyword evidence="1" id="KW-0472">Membrane</keyword>
<dbReference type="KEGG" id="daur:Daura_27120"/>
<feature type="transmembrane region" description="Helical" evidence="1">
    <location>
        <begin position="142"/>
        <end position="160"/>
    </location>
</feature>
<dbReference type="RefSeq" id="WP_156089287.1">
    <property type="nucleotide sequence ID" value="NZ_CP073767.1"/>
</dbReference>
<organism evidence="2 3">
    <name type="scientific">Dactylosporangium aurantiacum</name>
    <dbReference type="NCBI Taxonomy" id="35754"/>
    <lineage>
        <taxon>Bacteria</taxon>
        <taxon>Bacillati</taxon>
        <taxon>Actinomycetota</taxon>
        <taxon>Actinomycetes</taxon>
        <taxon>Micromonosporales</taxon>
        <taxon>Micromonosporaceae</taxon>
        <taxon>Dactylosporangium</taxon>
    </lineage>
</organism>
<proteinExistence type="predicted"/>
<evidence type="ECO:0000256" key="1">
    <source>
        <dbReference type="SAM" id="Phobius"/>
    </source>
</evidence>
<feature type="transmembrane region" description="Helical" evidence="1">
    <location>
        <begin position="100"/>
        <end position="121"/>
    </location>
</feature>
<keyword evidence="1" id="KW-1133">Transmembrane helix</keyword>
<evidence type="ECO:0000313" key="2">
    <source>
        <dbReference type="EMBL" id="UWZ50503.1"/>
    </source>
</evidence>
<dbReference type="EMBL" id="CP073767">
    <property type="protein sequence ID" value="UWZ50503.1"/>
    <property type="molecule type" value="Genomic_DNA"/>
</dbReference>
<gene>
    <name evidence="2" type="ORF">Daura_27120</name>
</gene>
<dbReference type="Proteomes" id="UP001058003">
    <property type="component" value="Chromosome"/>
</dbReference>
<keyword evidence="1" id="KW-0812">Transmembrane</keyword>
<sequence>MKSRHTGLVVRFVLAGVLVLLGWQMLASGSTTDAQRQQESARRIAEYRPTCDGKTMRPRDTCLVFGGSGDEGGSYQHMMDMYAAANSPRELAERDRGWRVAGYVALGIGALTLLCFLLSLVEVIRFGADEPQDATISYQRRLVGLAVAGAMAAVGVLLIGESGNVVSWLLAVAGVLLTAAALASLVSAFRTRVGRRRWAKAHGHAYERCDKDLLQRLGWSDALPFAGGVVTGTHRDRAFLVFDYAEKDARHTALVMGVPGELPPLVVEAKLKGGPRLLTGTAQHWVDHATEVVAAADRHYPWAFKGNGATLWAKYDEVLSPSGEKLQRRLDGLHRVGTALAAMPG</sequence>
<name>A0A9Q9IC50_9ACTN</name>